<feature type="transmembrane region" description="Helical" evidence="1">
    <location>
        <begin position="156"/>
        <end position="175"/>
    </location>
</feature>
<dbReference type="Pfam" id="PF01569">
    <property type="entry name" value="PAP2"/>
    <property type="match status" value="1"/>
</dbReference>
<dbReference type="Proteomes" id="UP000315112">
    <property type="component" value="Unassembled WGS sequence"/>
</dbReference>
<protein>
    <submittedName>
        <fullName evidence="3">PAP2 superfamily protein</fullName>
    </submittedName>
</protein>
<evidence type="ECO:0000256" key="1">
    <source>
        <dbReference type="SAM" id="Phobius"/>
    </source>
</evidence>
<dbReference type="InterPro" id="IPR000326">
    <property type="entry name" value="PAP2/HPO"/>
</dbReference>
<dbReference type="RefSeq" id="WP_229418661.1">
    <property type="nucleotide sequence ID" value="NZ_CP046904.1"/>
</dbReference>
<reference evidence="3 4" key="1">
    <citation type="journal article" date="2015" name="Stand. Genomic Sci.">
        <title>Genomic Encyclopedia of Bacterial and Archaeal Type Strains, Phase III: the genomes of soil and plant-associated and newly described type strains.</title>
        <authorList>
            <person name="Whitman W.B."/>
            <person name="Woyke T."/>
            <person name="Klenk H.P."/>
            <person name="Zhou Y."/>
            <person name="Lilburn T.G."/>
            <person name="Beck B.J."/>
            <person name="De Vos P."/>
            <person name="Vandamme P."/>
            <person name="Eisen J.A."/>
            <person name="Garrity G."/>
            <person name="Hugenholtz P."/>
            <person name="Kyrpides N.C."/>
        </authorList>
    </citation>
    <scope>NUCLEOTIDE SEQUENCE [LARGE SCALE GENOMIC DNA]</scope>
    <source>
        <strain evidence="3 4">CGMCC 1.10685</strain>
    </source>
</reference>
<feature type="transmembrane region" description="Helical" evidence="1">
    <location>
        <begin position="38"/>
        <end position="60"/>
    </location>
</feature>
<feature type="transmembrane region" description="Helical" evidence="1">
    <location>
        <begin position="131"/>
        <end position="150"/>
    </location>
</feature>
<accession>A0A562Q072</accession>
<evidence type="ECO:0000313" key="4">
    <source>
        <dbReference type="Proteomes" id="UP000315112"/>
    </source>
</evidence>
<feature type="transmembrane region" description="Helical" evidence="1">
    <location>
        <begin position="72"/>
        <end position="94"/>
    </location>
</feature>
<dbReference type="EMBL" id="VLKW01000002">
    <property type="protein sequence ID" value="TWI50092.1"/>
    <property type="molecule type" value="Genomic_DNA"/>
</dbReference>
<keyword evidence="1" id="KW-0812">Transmembrane</keyword>
<feature type="transmembrane region" description="Helical" evidence="1">
    <location>
        <begin position="100"/>
        <end position="119"/>
    </location>
</feature>
<sequence>MMMLLLWKALSALGGVTVTGPLGIAVALWLLAGRTWRLSLSWCMLFAFGMLAVVATKVAYYGWGVGIPEWQFAALSGHAMRACAVYPVVFYLAFRHAQPVAKYGAFAGGVLLALLISYSRVPVHAHTMSEVVLGGAVGFATAAAFIGVARSEQPAIVGRVLVMLCAPVLVVMPFTKPLPAEKWIRQVAVYLSGNEPVERAWRTGPDYQRWQREHQSI</sequence>
<dbReference type="AlphaFoldDB" id="A0A562Q072"/>
<evidence type="ECO:0000259" key="2">
    <source>
        <dbReference type="Pfam" id="PF01569"/>
    </source>
</evidence>
<organism evidence="3 4">
    <name type="scientific">Pseudoduganella flava</name>
    <dbReference type="NCBI Taxonomy" id="871742"/>
    <lineage>
        <taxon>Bacteria</taxon>
        <taxon>Pseudomonadati</taxon>
        <taxon>Pseudomonadota</taxon>
        <taxon>Betaproteobacteria</taxon>
        <taxon>Burkholderiales</taxon>
        <taxon>Oxalobacteraceae</taxon>
        <taxon>Telluria group</taxon>
        <taxon>Pseudoduganella</taxon>
    </lineage>
</organism>
<dbReference type="InterPro" id="IPR036938">
    <property type="entry name" value="PAP2/HPO_sf"/>
</dbReference>
<feature type="transmembrane region" description="Helical" evidence="1">
    <location>
        <begin position="12"/>
        <end position="32"/>
    </location>
</feature>
<evidence type="ECO:0000313" key="3">
    <source>
        <dbReference type="EMBL" id="TWI50092.1"/>
    </source>
</evidence>
<gene>
    <name evidence="3" type="ORF">IP92_01321</name>
</gene>
<keyword evidence="1" id="KW-0472">Membrane</keyword>
<feature type="domain" description="Phosphatidic acid phosphatase type 2/haloperoxidase" evidence="2">
    <location>
        <begin position="71"/>
        <end position="146"/>
    </location>
</feature>
<proteinExistence type="predicted"/>
<name>A0A562Q072_9BURK</name>
<dbReference type="Gene3D" id="1.20.144.10">
    <property type="entry name" value="Phosphatidic acid phosphatase type 2/haloperoxidase"/>
    <property type="match status" value="1"/>
</dbReference>
<keyword evidence="1" id="KW-1133">Transmembrane helix</keyword>
<comment type="caution">
    <text evidence="3">The sequence shown here is derived from an EMBL/GenBank/DDBJ whole genome shotgun (WGS) entry which is preliminary data.</text>
</comment>
<dbReference type="SUPFAM" id="SSF48317">
    <property type="entry name" value="Acid phosphatase/Vanadium-dependent haloperoxidase"/>
    <property type="match status" value="1"/>
</dbReference>